<accession>A0A137NPS0</accession>
<dbReference type="AlphaFoldDB" id="A0A137NPS0"/>
<dbReference type="EMBL" id="KQ965211">
    <property type="protein sequence ID" value="KXN64743.1"/>
    <property type="molecule type" value="Genomic_DNA"/>
</dbReference>
<evidence type="ECO:0008006" key="4">
    <source>
        <dbReference type="Google" id="ProtNLM"/>
    </source>
</evidence>
<gene>
    <name evidence="2" type="ORF">CONCODRAFT_14002</name>
</gene>
<keyword evidence="1" id="KW-0732">Signal</keyword>
<evidence type="ECO:0000313" key="2">
    <source>
        <dbReference type="EMBL" id="KXN64743.1"/>
    </source>
</evidence>
<name>A0A137NPS0_CONC2</name>
<keyword evidence="3" id="KW-1185">Reference proteome</keyword>
<feature type="signal peptide" evidence="1">
    <location>
        <begin position="1"/>
        <end position="20"/>
    </location>
</feature>
<dbReference type="Proteomes" id="UP000070444">
    <property type="component" value="Unassembled WGS sequence"/>
</dbReference>
<proteinExistence type="predicted"/>
<reference evidence="2 3" key="1">
    <citation type="journal article" date="2015" name="Genome Biol. Evol.">
        <title>Phylogenomic analyses indicate that early fungi evolved digesting cell walls of algal ancestors of land plants.</title>
        <authorList>
            <person name="Chang Y."/>
            <person name="Wang S."/>
            <person name="Sekimoto S."/>
            <person name="Aerts A.L."/>
            <person name="Choi C."/>
            <person name="Clum A."/>
            <person name="LaButti K.M."/>
            <person name="Lindquist E.A."/>
            <person name="Yee Ngan C."/>
            <person name="Ohm R.A."/>
            <person name="Salamov A.A."/>
            <person name="Grigoriev I.V."/>
            <person name="Spatafora J.W."/>
            <person name="Berbee M.L."/>
        </authorList>
    </citation>
    <scope>NUCLEOTIDE SEQUENCE [LARGE SCALE GENOMIC DNA]</scope>
    <source>
        <strain evidence="2 3">NRRL 28638</strain>
    </source>
</reference>
<protein>
    <recommendedName>
        <fullName evidence="4">Hydrophobin</fullName>
    </recommendedName>
</protein>
<sequence>MKFAALLISAIAASPSPLLGGIGGPKYCYYNANQLDAALNVNVDVDVNADIALFKRVCTRGNYGGYDCYRCTQKLSPRLDICLNVNLNIGLGVNIGGIHL</sequence>
<organism evidence="2 3">
    <name type="scientific">Conidiobolus coronatus (strain ATCC 28846 / CBS 209.66 / NRRL 28638)</name>
    <name type="common">Delacroixia coronata</name>
    <dbReference type="NCBI Taxonomy" id="796925"/>
    <lineage>
        <taxon>Eukaryota</taxon>
        <taxon>Fungi</taxon>
        <taxon>Fungi incertae sedis</taxon>
        <taxon>Zoopagomycota</taxon>
        <taxon>Entomophthoromycotina</taxon>
        <taxon>Entomophthoromycetes</taxon>
        <taxon>Entomophthorales</taxon>
        <taxon>Ancylistaceae</taxon>
        <taxon>Conidiobolus</taxon>
    </lineage>
</organism>
<feature type="chain" id="PRO_5007293905" description="Hydrophobin" evidence="1">
    <location>
        <begin position="21"/>
        <end position="100"/>
    </location>
</feature>
<evidence type="ECO:0000313" key="3">
    <source>
        <dbReference type="Proteomes" id="UP000070444"/>
    </source>
</evidence>
<evidence type="ECO:0000256" key="1">
    <source>
        <dbReference type="SAM" id="SignalP"/>
    </source>
</evidence>